<evidence type="ECO:0000313" key="1">
    <source>
        <dbReference type="EMBL" id="MEC0242543.1"/>
    </source>
</evidence>
<dbReference type="InterPro" id="IPR010920">
    <property type="entry name" value="LSM_dom_sf"/>
</dbReference>
<dbReference type="EMBL" id="JARLKZ010000016">
    <property type="protein sequence ID" value="MEC0242543.1"/>
    <property type="molecule type" value="Genomic_DNA"/>
</dbReference>
<name>A0ABU6GTJ7_9BACL</name>
<keyword evidence="2" id="KW-1185">Reference proteome</keyword>
<dbReference type="SUPFAM" id="SSF50182">
    <property type="entry name" value="Sm-like ribonucleoproteins"/>
    <property type="match status" value="1"/>
</dbReference>
<reference evidence="1 2" key="1">
    <citation type="submission" date="2023-03" db="EMBL/GenBank/DDBJ databases">
        <title>Bacillus Genome Sequencing.</title>
        <authorList>
            <person name="Dunlap C."/>
        </authorList>
    </citation>
    <scope>NUCLEOTIDE SEQUENCE [LARGE SCALE GENOMIC DNA]</scope>
    <source>
        <strain evidence="1 2">BD-525</strain>
    </source>
</reference>
<organism evidence="1 2">
    <name type="scientific">Paenibacillus dokdonensis</name>
    <dbReference type="NCBI Taxonomy" id="2567944"/>
    <lineage>
        <taxon>Bacteria</taxon>
        <taxon>Bacillati</taxon>
        <taxon>Bacillota</taxon>
        <taxon>Bacilli</taxon>
        <taxon>Bacillales</taxon>
        <taxon>Paenibacillaceae</taxon>
        <taxon>Paenibacillus</taxon>
    </lineage>
</organism>
<accession>A0ABU6GTJ7</accession>
<evidence type="ECO:0000313" key="2">
    <source>
        <dbReference type="Proteomes" id="UP001344632"/>
    </source>
</evidence>
<dbReference type="Proteomes" id="UP001344632">
    <property type="component" value="Unassembled WGS sequence"/>
</dbReference>
<protein>
    <submittedName>
        <fullName evidence="1">Uncharacterized protein</fullName>
    </submittedName>
</protein>
<sequence>MPAKKKMSKKRSSAKWLGKPVLVVLKDGSYYVGTMSGIDRHGVTLSGYRVDQKLPDAIMRSGDKAQVSGLLSSLFFGGSSRAARPGAVRAGGSNGRNGRGMFGFIGQMIPHIRIGMNVMRTIMPLMGGFFK</sequence>
<dbReference type="RefSeq" id="WP_326090317.1">
    <property type="nucleotide sequence ID" value="NZ_JARLKZ010000016.1"/>
</dbReference>
<comment type="caution">
    <text evidence="1">The sequence shown here is derived from an EMBL/GenBank/DDBJ whole genome shotgun (WGS) entry which is preliminary data.</text>
</comment>
<gene>
    <name evidence="1" type="ORF">P4H66_22275</name>
</gene>
<proteinExistence type="predicted"/>